<dbReference type="RefSeq" id="WP_099557645.1">
    <property type="nucleotide sequence ID" value="NZ_LT960614.1"/>
</dbReference>
<organism evidence="8 9">
    <name type="scientific">Hartmannibacter diazotrophicus</name>
    <dbReference type="NCBI Taxonomy" id="1482074"/>
    <lineage>
        <taxon>Bacteria</taxon>
        <taxon>Pseudomonadati</taxon>
        <taxon>Pseudomonadota</taxon>
        <taxon>Alphaproteobacteria</taxon>
        <taxon>Hyphomicrobiales</taxon>
        <taxon>Pleomorphomonadaceae</taxon>
        <taxon>Hartmannibacter</taxon>
    </lineage>
</organism>
<dbReference type="InterPro" id="IPR027417">
    <property type="entry name" value="P-loop_NTPase"/>
</dbReference>
<keyword evidence="3 5" id="KW-1133">Transmembrane helix</keyword>
<evidence type="ECO:0000256" key="3">
    <source>
        <dbReference type="ARBA" id="ARBA00022989"/>
    </source>
</evidence>
<feature type="transmembrane region" description="Helical" evidence="5">
    <location>
        <begin position="158"/>
        <end position="182"/>
    </location>
</feature>
<dbReference type="GO" id="GO:0005524">
    <property type="term" value="F:ATP binding"/>
    <property type="evidence" value="ECO:0007669"/>
    <property type="project" value="UniProtKB-KW"/>
</dbReference>
<dbReference type="AlphaFoldDB" id="A0A2C9DAM7"/>
<dbReference type="PROSITE" id="PS50929">
    <property type="entry name" value="ABC_TM1F"/>
    <property type="match status" value="1"/>
</dbReference>
<dbReference type="GO" id="GO:0140359">
    <property type="term" value="F:ABC-type transporter activity"/>
    <property type="evidence" value="ECO:0007669"/>
    <property type="project" value="InterPro"/>
</dbReference>
<dbReference type="InterPro" id="IPR003439">
    <property type="entry name" value="ABC_transporter-like_ATP-bd"/>
</dbReference>
<feature type="transmembrane region" description="Helical" evidence="5">
    <location>
        <begin position="84"/>
        <end position="108"/>
    </location>
</feature>
<evidence type="ECO:0000259" key="6">
    <source>
        <dbReference type="PROSITE" id="PS50893"/>
    </source>
</evidence>
<dbReference type="CDD" id="cd07346">
    <property type="entry name" value="ABC_6TM_exporters"/>
    <property type="match status" value="1"/>
</dbReference>
<feature type="domain" description="ABC transmembrane type-1" evidence="7">
    <location>
        <begin position="68"/>
        <end position="326"/>
    </location>
</feature>
<dbReference type="Gene3D" id="3.40.50.300">
    <property type="entry name" value="P-loop containing nucleotide triphosphate hydrolases"/>
    <property type="match status" value="2"/>
</dbReference>
<gene>
    <name evidence="8" type="ORF">HDIA_3841</name>
</gene>
<dbReference type="Proteomes" id="UP000223606">
    <property type="component" value="Chromosome 1"/>
</dbReference>
<dbReference type="Pfam" id="PF00664">
    <property type="entry name" value="ABC_membrane"/>
    <property type="match status" value="1"/>
</dbReference>
<dbReference type="InterPro" id="IPR039421">
    <property type="entry name" value="Type_1_exporter"/>
</dbReference>
<keyword evidence="4 5" id="KW-0472">Membrane</keyword>
<keyword evidence="9" id="KW-1185">Reference proteome</keyword>
<proteinExistence type="predicted"/>
<dbReference type="SUPFAM" id="SSF52540">
    <property type="entry name" value="P-loop containing nucleoside triphosphate hydrolases"/>
    <property type="match status" value="1"/>
</dbReference>
<sequence length="904" mass="101347">MEQGLARYIWTHTRKQQLWILLVVAMSMIPYFMSFDLPKQIVNGPIQGDGFDTPDATQLFMRIEVDWPIIGKALLFPGVELTRLQMLLALSMVFLLLVVVNGLFKLYINTYKGRLGERLLRRIRYELIDRVLRFPPAHFKRLKGAEVASMIKDEVEPLGGFTGDAFVSPALLGGQALTALFFIIVQNVWLGLIAGFIVVIQATFIPRMRRRLLILGRERQLSARQLAGRVGEIIEGVGTIHAYDTSNYERADIVSRLGRIFKIRYDLYQWKFFVKFLNNFLASVTPFLFYSIGGYLALQGRLDIGQLVAVIGAYKDLPGPLKDLIDWDQARQDVQIKYAQVVEQFKVDQLIEPEIQAVEKSDPGPIMGALSIANVSLSDDSGSQLLEHVTLQIKPGEVCAFVGSTAAGGDALAEALGRLIWPDSGRILVGGKDLLELQEAVAGRRITYVAADAYFFFGSLRDNLLYGLKHAPLREPVLDRDQEQARIWAIEEARSAGNPDFDLESDWIDYASAGASGPDDISGRIMAVLEAVCLMDDIRDLALRSTILPMSHPDLVEGVVELRQKLRDLLDEKGLSHLVIFFQPDAYNSEMTVGENLLFGSATDAEVMQRAMGEGGYFRQIVMRNGLHKVLFSMGREIAENALELFSGLEPDHPFFQQLTLMSPESLPEYQALLQRIAGKDYDEVNDADRSTLIRLSFAYVEPRHRFGLLTDDLMARIVDVRQQFHADLPEDMRGAFDLYAPDKYMSSATLMDNILFGRISHRHADAAQKVQSVVRHLLDAQGLQAQVLEVGLDFNLGTAGRRLTQVQRLKLNLARALLRESDFYILNRAFAGVDQRLQEQIVRNVIAHVHGIRKDAAIIWVLTNSSLAGLFDRVIVFDRGHLVGEGTESELAEENPAFKVLVN</sequence>
<feature type="domain" description="ABC transporter" evidence="6">
    <location>
        <begin position="370"/>
        <end position="903"/>
    </location>
</feature>
<keyword evidence="8" id="KW-0547">Nucleotide-binding</keyword>
<dbReference type="Pfam" id="PF00005">
    <property type="entry name" value="ABC_tran"/>
    <property type="match status" value="1"/>
</dbReference>
<dbReference type="GO" id="GO:0005886">
    <property type="term" value="C:plasma membrane"/>
    <property type="evidence" value="ECO:0007669"/>
    <property type="project" value="UniProtKB-SubCell"/>
</dbReference>
<dbReference type="PANTHER" id="PTHR43394">
    <property type="entry name" value="ATP-DEPENDENT PERMEASE MDL1, MITOCHONDRIAL"/>
    <property type="match status" value="1"/>
</dbReference>
<dbReference type="OrthoDB" id="9760920at2"/>
<dbReference type="PANTHER" id="PTHR43394:SF1">
    <property type="entry name" value="ATP-BINDING CASSETTE SUB-FAMILY B MEMBER 10, MITOCHONDRIAL"/>
    <property type="match status" value="1"/>
</dbReference>
<dbReference type="InterPro" id="IPR036640">
    <property type="entry name" value="ABC1_TM_sf"/>
</dbReference>
<comment type="subcellular location">
    <subcellularLocation>
        <location evidence="1">Cell membrane</location>
        <topology evidence="1">Multi-pass membrane protein</topology>
    </subcellularLocation>
</comment>
<evidence type="ECO:0000256" key="5">
    <source>
        <dbReference type="SAM" id="Phobius"/>
    </source>
</evidence>
<evidence type="ECO:0000256" key="4">
    <source>
        <dbReference type="ARBA" id="ARBA00023136"/>
    </source>
</evidence>
<evidence type="ECO:0000256" key="2">
    <source>
        <dbReference type="ARBA" id="ARBA00022692"/>
    </source>
</evidence>
<dbReference type="PROSITE" id="PS50893">
    <property type="entry name" value="ABC_TRANSPORTER_2"/>
    <property type="match status" value="1"/>
</dbReference>
<name>A0A2C9DAM7_9HYPH</name>
<protein>
    <submittedName>
        <fullName evidence="8">Putative ABC transporter ATP-binding protein</fullName>
    </submittedName>
</protein>
<keyword evidence="8" id="KW-0067">ATP-binding</keyword>
<keyword evidence="2 5" id="KW-0812">Transmembrane</keyword>
<dbReference type="EMBL" id="LT960614">
    <property type="protein sequence ID" value="SON57382.1"/>
    <property type="molecule type" value="Genomic_DNA"/>
</dbReference>
<evidence type="ECO:0000313" key="9">
    <source>
        <dbReference type="Proteomes" id="UP000223606"/>
    </source>
</evidence>
<feature type="transmembrane region" description="Helical" evidence="5">
    <location>
        <begin position="18"/>
        <end position="35"/>
    </location>
</feature>
<reference evidence="9" key="1">
    <citation type="submission" date="2017-09" db="EMBL/GenBank/DDBJ databases">
        <title>Genome sequence of Nannocystis excedens DSM 71.</title>
        <authorList>
            <person name="Blom J."/>
        </authorList>
    </citation>
    <scope>NUCLEOTIDE SEQUENCE [LARGE SCALE GENOMIC DNA]</scope>
    <source>
        <strain evidence="9">type strain: E19</strain>
    </source>
</reference>
<dbReference type="GO" id="GO:0016887">
    <property type="term" value="F:ATP hydrolysis activity"/>
    <property type="evidence" value="ECO:0007669"/>
    <property type="project" value="InterPro"/>
</dbReference>
<accession>A0A2C9DAM7</accession>
<evidence type="ECO:0000313" key="8">
    <source>
        <dbReference type="EMBL" id="SON57382.1"/>
    </source>
</evidence>
<dbReference type="KEGG" id="hdi:HDIA_3841"/>
<evidence type="ECO:0000256" key="1">
    <source>
        <dbReference type="ARBA" id="ARBA00004651"/>
    </source>
</evidence>
<dbReference type="Gene3D" id="1.20.1560.10">
    <property type="entry name" value="ABC transporter type 1, transmembrane domain"/>
    <property type="match status" value="1"/>
</dbReference>
<evidence type="ECO:0000259" key="7">
    <source>
        <dbReference type="PROSITE" id="PS50929"/>
    </source>
</evidence>
<feature type="transmembrane region" description="Helical" evidence="5">
    <location>
        <begin position="188"/>
        <end position="205"/>
    </location>
</feature>
<dbReference type="InterPro" id="IPR011527">
    <property type="entry name" value="ABC1_TM_dom"/>
</dbReference>
<feature type="transmembrane region" description="Helical" evidence="5">
    <location>
        <begin position="272"/>
        <end position="298"/>
    </location>
</feature>
<dbReference type="SUPFAM" id="SSF90123">
    <property type="entry name" value="ABC transporter transmembrane region"/>
    <property type="match status" value="1"/>
</dbReference>